<dbReference type="RefSeq" id="WP_203800645.1">
    <property type="nucleotide sequence ID" value="NZ_BOMY01000009.1"/>
</dbReference>
<protein>
    <submittedName>
        <fullName evidence="1">Glutathione S-transferase</fullName>
    </submittedName>
</protein>
<dbReference type="PANTHER" id="PTHR34129:SF1">
    <property type="entry name" value="DUF952 DOMAIN-CONTAINING PROTEIN"/>
    <property type="match status" value="1"/>
</dbReference>
<dbReference type="Pfam" id="PF06108">
    <property type="entry name" value="DUF952"/>
    <property type="match status" value="1"/>
</dbReference>
<name>A0A919TQ15_9ACTN</name>
<accession>A0A919TQ15</accession>
<dbReference type="PANTHER" id="PTHR34129">
    <property type="entry name" value="BLR1139 PROTEIN"/>
    <property type="match status" value="1"/>
</dbReference>
<dbReference type="InterPro" id="IPR009297">
    <property type="entry name" value="DUF952"/>
</dbReference>
<dbReference type="Gene3D" id="3.20.170.20">
    <property type="entry name" value="Protein of unknown function DUF952"/>
    <property type="match status" value="1"/>
</dbReference>
<dbReference type="AlphaFoldDB" id="A0A919TQ15"/>
<dbReference type="EMBL" id="BOMY01000009">
    <property type="protein sequence ID" value="GIF18618.1"/>
    <property type="molecule type" value="Genomic_DNA"/>
</dbReference>
<keyword evidence="2" id="KW-1185">Reference proteome</keyword>
<evidence type="ECO:0000313" key="2">
    <source>
        <dbReference type="Proteomes" id="UP000623608"/>
    </source>
</evidence>
<dbReference type="Proteomes" id="UP000623608">
    <property type="component" value="Unassembled WGS sequence"/>
</dbReference>
<gene>
    <name evidence="1" type="ORF">Ate02nite_13480</name>
</gene>
<dbReference type="SUPFAM" id="SSF56399">
    <property type="entry name" value="ADP-ribosylation"/>
    <property type="match status" value="1"/>
</dbReference>
<proteinExistence type="predicted"/>
<comment type="caution">
    <text evidence="1">The sequence shown here is derived from an EMBL/GenBank/DDBJ whole genome shotgun (WGS) entry which is preliminary data.</text>
</comment>
<sequence length="114" mass="12543">MILHICPRDTWEQAVAAGVYEGDTLATQGYIHCSTEEQVHQPATFLFRGRTDLLLLQIDESRLPIEVTWEEGDPAHPDGLLFPHLYAALPIEAVVAVTDYLPDADGSFSPPTGL</sequence>
<reference evidence="1" key="1">
    <citation type="submission" date="2021-01" db="EMBL/GenBank/DDBJ databases">
        <title>Whole genome shotgun sequence of Actinoplanes tereljensis NBRC 105297.</title>
        <authorList>
            <person name="Komaki H."/>
            <person name="Tamura T."/>
        </authorList>
    </citation>
    <scope>NUCLEOTIDE SEQUENCE</scope>
    <source>
        <strain evidence="1">NBRC 105297</strain>
    </source>
</reference>
<organism evidence="1 2">
    <name type="scientific">Paractinoplanes tereljensis</name>
    <dbReference type="NCBI Taxonomy" id="571912"/>
    <lineage>
        <taxon>Bacteria</taxon>
        <taxon>Bacillati</taxon>
        <taxon>Actinomycetota</taxon>
        <taxon>Actinomycetes</taxon>
        <taxon>Micromonosporales</taxon>
        <taxon>Micromonosporaceae</taxon>
        <taxon>Paractinoplanes</taxon>
    </lineage>
</organism>
<evidence type="ECO:0000313" key="1">
    <source>
        <dbReference type="EMBL" id="GIF18618.1"/>
    </source>
</evidence>